<accession>A0A7I7T3I6</accession>
<name>A0A7I7T3I6_9MYCO</name>
<dbReference type="InterPro" id="IPR003399">
    <property type="entry name" value="Mce/MlaD"/>
</dbReference>
<dbReference type="Proteomes" id="UP000467148">
    <property type="component" value="Chromosome"/>
</dbReference>
<dbReference type="GO" id="GO:0005576">
    <property type="term" value="C:extracellular region"/>
    <property type="evidence" value="ECO:0007669"/>
    <property type="project" value="TreeGrafter"/>
</dbReference>
<dbReference type="KEGG" id="mhev:MHEL_09090"/>
<protein>
    <recommendedName>
        <fullName evidence="1">Mce/MlaD domain-containing protein</fullName>
    </recommendedName>
</protein>
<evidence type="ECO:0000313" key="2">
    <source>
        <dbReference type="EMBL" id="BBY62666.1"/>
    </source>
</evidence>
<keyword evidence="3" id="KW-1185">Reference proteome</keyword>
<dbReference type="RefSeq" id="WP_163746443.1">
    <property type="nucleotide sequence ID" value="NZ_AP022596.1"/>
</dbReference>
<dbReference type="EMBL" id="AP022596">
    <property type="protein sequence ID" value="BBY62666.1"/>
    <property type="molecule type" value="Genomic_DNA"/>
</dbReference>
<gene>
    <name evidence="2" type="ORF">MHEL_09090</name>
</gene>
<dbReference type="PANTHER" id="PTHR33371:SF16">
    <property type="entry name" value="MCE-FAMILY PROTEIN MCE3F"/>
    <property type="match status" value="1"/>
</dbReference>
<dbReference type="PANTHER" id="PTHR33371">
    <property type="entry name" value="INTERMEMBRANE PHOSPHOLIPID TRANSPORT SYSTEM BINDING PROTEIN MLAD-RELATED"/>
    <property type="match status" value="1"/>
</dbReference>
<proteinExistence type="predicted"/>
<dbReference type="Pfam" id="PF02470">
    <property type="entry name" value="MlaD"/>
    <property type="match status" value="1"/>
</dbReference>
<dbReference type="InterPro" id="IPR052336">
    <property type="entry name" value="MlaD_Phospholipid_Transporter"/>
</dbReference>
<reference evidence="2 3" key="1">
    <citation type="journal article" date="2019" name="Emerg. Microbes Infect.">
        <title>Comprehensive subspecies identification of 175 nontuberculous mycobacteria species based on 7547 genomic profiles.</title>
        <authorList>
            <person name="Matsumoto Y."/>
            <person name="Kinjo T."/>
            <person name="Motooka D."/>
            <person name="Nabeya D."/>
            <person name="Jung N."/>
            <person name="Uechi K."/>
            <person name="Horii T."/>
            <person name="Iida T."/>
            <person name="Fujita J."/>
            <person name="Nakamura S."/>
        </authorList>
    </citation>
    <scope>NUCLEOTIDE SEQUENCE [LARGE SCALE GENOMIC DNA]</scope>
    <source>
        <strain evidence="2 3">JCM 30396</strain>
    </source>
</reference>
<evidence type="ECO:0000259" key="1">
    <source>
        <dbReference type="Pfam" id="PF02470"/>
    </source>
</evidence>
<organism evidence="2 3">
    <name type="scientific">Mycolicibacterium helvum</name>
    <dbReference type="NCBI Taxonomy" id="1534349"/>
    <lineage>
        <taxon>Bacteria</taxon>
        <taxon>Bacillati</taxon>
        <taxon>Actinomycetota</taxon>
        <taxon>Actinomycetes</taxon>
        <taxon>Mycobacteriales</taxon>
        <taxon>Mycobacteriaceae</taxon>
        <taxon>Mycolicibacterium</taxon>
    </lineage>
</organism>
<sequence>MKPRYLMSFAAFITIAGFCVYYIAALGVRVGPPDDRISVSMRVPDINGLVVDSNVLLRGVPVGKVTGISTTLSGATVDFYLTRNVPVPVDSEVRLENLSALGETYIGLVPRSASGPYFQNGQKVVADNIVAPASISELSVSLARVLNQLKPDSLNHLVTETDAALPDPDVVLPNLARASVLLRNAVSSMDGRGSKLLDDFQILLRNAGFVGPRVAEITPALYALGPEMWGLFDNAKHLVDDTGSPEGLRNVGRLMKSVQKFLDDRGPDLKVFAEALTPNINGIAAAAMNLDTGQILSNMLAAYPEDGVVTLRVKTPQP</sequence>
<dbReference type="AlphaFoldDB" id="A0A7I7T3I6"/>
<evidence type="ECO:0000313" key="3">
    <source>
        <dbReference type="Proteomes" id="UP000467148"/>
    </source>
</evidence>
<feature type="domain" description="Mce/MlaD" evidence="1">
    <location>
        <begin position="38"/>
        <end position="110"/>
    </location>
</feature>